<dbReference type="AlphaFoldDB" id="X0U445"/>
<reference evidence="1" key="1">
    <citation type="journal article" date="2014" name="Front. Microbiol.">
        <title>High frequency of phylogenetically diverse reductive dehalogenase-homologous genes in deep subseafloor sedimentary metagenomes.</title>
        <authorList>
            <person name="Kawai M."/>
            <person name="Futagami T."/>
            <person name="Toyoda A."/>
            <person name="Takaki Y."/>
            <person name="Nishi S."/>
            <person name="Hori S."/>
            <person name="Arai W."/>
            <person name="Tsubouchi T."/>
            <person name="Morono Y."/>
            <person name="Uchiyama I."/>
            <person name="Ito T."/>
            <person name="Fujiyama A."/>
            <person name="Inagaki F."/>
            <person name="Takami H."/>
        </authorList>
    </citation>
    <scope>NUCLEOTIDE SEQUENCE</scope>
    <source>
        <strain evidence="1">Expedition CK06-06</strain>
    </source>
</reference>
<comment type="caution">
    <text evidence="1">The sequence shown here is derived from an EMBL/GenBank/DDBJ whole genome shotgun (WGS) entry which is preliminary data.</text>
</comment>
<name>X0U445_9ZZZZ</name>
<gene>
    <name evidence="1" type="ORF">S01H1_41548</name>
</gene>
<accession>X0U445</accession>
<organism evidence="1">
    <name type="scientific">marine sediment metagenome</name>
    <dbReference type="NCBI Taxonomy" id="412755"/>
    <lineage>
        <taxon>unclassified sequences</taxon>
        <taxon>metagenomes</taxon>
        <taxon>ecological metagenomes</taxon>
    </lineage>
</organism>
<evidence type="ECO:0000313" key="1">
    <source>
        <dbReference type="EMBL" id="GAG00340.1"/>
    </source>
</evidence>
<proteinExistence type="predicted"/>
<protein>
    <submittedName>
        <fullName evidence="1">Uncharacterized protein</fullName>
    </submittedName>
</protein>
<sequence>LVRLDEHIDEKNQDVKSRRMAGLIEKIAHFQIGN</sequence>
<feature type="non-terminal residue" evidence="1">
    <location>
        <position position="1"/>
    </location>
</feature>
<dbReference type="EMBL" id="BARS01026357">
    <property type="protein sequence ID" value="GAG00340.1"/>
    <property type="molecule type" value="Genomic_DNA"/>
</dbReference>